<reference evidence="2" key="1">
    <citation type="journal article" date="2023" name="Front. Mar. Sci.">
        <title>A new Merluccius polli reference genome to investigate the effects of global change in West African waters.</title>
        <authorList>
            <person name="Mateo J.L."/>
            <person name="Blanco-Fernandez C."/>
            <person name="Garcia-Vazquez E."/>
            <person name="Machado-Schiaffino G."/>
        </authorList>
    </citation>
    <scope>NUCLEOTIDE SEQUENCE</scope>
    <source>
        <strain evidence="2">C29</strain>
        <tissue evidence="2">Fin</tissue>
    </source>
</reference>
<feature type="compositionally biased region" description="Basic and acidic residues" evidence="1">
    <location>
        <begin position="1"/>
        <end position="11"/>
    </location>
</feature>
<dbReference type="AlphaFoldDB" id="A0AA47P8I3"/>
<protein>
    <submittedName>
        <fullName evidence="2">Uncharacterized protein</fullName>
    </submittedName>
</protein>
<gene>
    <name evidence="2" type="ORF">N1851_002627</name>
</gene>
<dbReference type="Proteomes" id="UP001174136">
    <property type="component" value="Unassembled WGS sequence"/>
</dbReference>
<feature type="region of interest" description="Disordered" evidence="1">
    <location>
        <begin position="1"/>
        <end position="21"/>
    </location>
</feature>
<evidence type="ECO:0000313" key="3">
    <source>
        <dbReference type="Proteomes" id="UP001174136"/>
    </source>
</evidence>
<comment type="caution">
    <text evidence="2">The sequence shown here is derived from an EMBL/GenBank/DDBJ whole genome shotgun (WGS) entry which is preliminary data.</text>
</comment>
<name>A0AA47P8I3_MERPO</name>
<evidence type="ECO:0000256" key="1">
    <source>
        <dbReference type="SAM" id="MobiDB-lite"/>
    </source>
</evidence>
<dbReference type="EMBL" id="JAOPHQ010000307">
    <property type="protein sequence ID" value="KAK0155061.1"/>
    <property type="molecule type" value="Genomic_DNA"/>
</dbReference>
<accession>A0AA47P8I3</accession>
<sequence>MQRERDEENRPKQGSSVELPGTPLSLFQRFFCSTEDSDSDYLTTCEVWLREDVMGRGVGPQPGHDDSQVVRKWTQETAETLQDCFESADWDVLCEPHGGDIDNMTDCITDYIRFCEDNTMPAWTVHCFSNNC</sequence>
<proteinExistence type="predicted"/>
<organism evidence="2 3">
    <name type="scientific">Merluccius polli</name>
    <name type="common">Benguela hake</name>
    <name type="synonym">Merluccius cadenati</name>
    <dbReference type="NCBI Taxonomy" id="89951"/>
    <lineage>
        <taxon>Eukaryota</taxon>
        <taxon>Metazoa</taxon>
        <taxon>Chordata</taxon>
        <taxon>Craniata</taxon>
        <taxon>Vertebrata</taxon>
        <taxon>Euteleostomi</taxon>
        <taxon>Actinopterygii</taxon>
        <taxon>Neopterygii</taxon>
        <taxon>Teleostei</taxon>
        <taxon>Neoteleostei</taxon>
        <taxon>Acanthomorphata</taxon>
        <taxon>Zeiogadaria</taxon>
        <taxon>Gadariae</taxon>
        <taxon>Gadiformes</taxon>
        <taxon>Gadoidei</taxon>
        <taxon>Merlucciidae</taxon>
        <taxon>Merluccius</taxon>
    </lineage>
</organism>
<keyword evidence="3" id="KW-1185">Reference proteome</keyword>
<evidence type="ECO:0000313" key="2">
    <source>
        <dbReference type="EMBL" id="KAK0155061.1"/>
    </source>
</evidence>